<dbReference type="Gene3D" id="1.10.150.240">
    <property type="entry name" value="Putative phosphatase, domain 2"/>
    <property type="match status" value="1"/>
</dbReference>
<keyword evidence="2" id="KW-1185">Reference proteome</keyword>
<feature type="non-terminal residue" evidence="1">
    <location>
        <position position="98"/>
    </location>
</feature>
<dbReference type="Gene3D" id="3.40.50.1000">
    <property type="entry name" value="HAD superfamily/HAD-like"/>
    <property type="match status" value="1"/>
</dbReference>
<dbReference type="Proteomes" id="UP000231553">
    <property type="component" value="Unassembled WGS sequence"/>
</dbReference>
<sequence length="98" mass="9958">MLADYRTAVFDCDGVVLDSNKVKTAAFRSAALPYGAAAADALVAYHTANGGVSRYAKFSHFLEAIVPGQAGPGLDALLAAYAAAVQDGLRVCAVAPGL</sequence>
<comment type="caution">
    <text evidence="1">The sequence shown here is derived from an EMBL/GenBank/DDBJ whole genome shotgun (WGS) entry which is preliminary data.</text>
</comment>
<keyword evidence="1" id="KW-0378">Hydrolase</keyword>
<protein>
    <submittedName>
        <fullName evidence="1">HAD family hydrolase</fullName>
    </submittedName>
</protein>
<dbReference type="InterPro" id="IPR036412">
    <property type="entry name" value="HAD-like_sf"/>
</dbReference>
<dbReference type="EMBL" id="PGTB01000271">
    <property type="protein sequence ID" value="PJE33959.1"/>
    <property type="molecule type" value="Genomic_DNA"/>
</dbReference>
<dbReference type="InterPro" id="IPR023198">
    <property type="entry name" value="PGP-like_dom2"/>
</dbReference>
<dbReference type="InterPro" id="IPR023214">
    <property type="entry name" value="HAD_sf"/>
</dbReference>
<accession>A0A2M8ITV2</accession>
<dbReference type="AlphaFoldDB" id="A0A2M8ITV2"/>
<dbReference type="SUPFAM" id="SSF56784">
    <property type="entry name" value="HAD-like"/>
    <property type="match status" value="1"/>
</dbReference>
<reference evidence="1 2" key="1">
    <citation type="journal article" date="2018" name="Int. J. Syst. Evol. Microbiol.">
        <title>Pseudooceanicola lipolyticus sp. nov., a marine alphaproteobacterium, reclassification of Oceanicola flagellatus as Pseudooceanicola flagellatus comb. nov. and emended description of the genus Pseudooceanicola.</title>
        <authorList>
            <person name="Huang M.-M."/>
            <person name="Guo L.-L."/>
            <person name="Wu Y.-H."/>
            <person name="Lai Q.-L."/>
            <person name="Shao Z.-Z."/>
            <person name="Wang C.-S."/>
            <person name="Wu M."/>
            <person name="Xu X.-W."/>
        </authorList>
    </citation>
    <scope>NUCLEOTIDE SEQUENCE [LARGE SCALE GENOMIC DNA]</scope>
    <source>
        <strain evidence="1 2">157</strain>
    </source>
</reference>
<name>A0A2M8ITV2_9RHOB</name>
<evidence type="ECO:0000313" key="2">
    <source>
        <dbReference type="Proteomes" id="UP000231553"/>
    </source>
</evidence>
<dbReference type="RefSeq" id="WP_205965029.1">
    <property type="nucleotide sequence ID" value="NZ_PGTB01000271.1"/>
</dbReference>
<proteinExistence type="predicted"/>
<dbReference type="GO" id="GO:0016787">
    <property type="term" value="F:hydrolase activity"/>
    <property type="evidence" value="ECO:0007669"/>
    <property type="project" value="UniProtKB-KW"/>
</dbReference>
<organism evidence="1 2">
    <name type="scientific">Pseudooceanicola lipolyticus</name>
    <dbReference type="NCBI Taxonomy" id="2029104"/>
    <lineage>
        <taxon>Bacteria</taxon>
        <taxon>Pseudomonadati</taxon>
        <taxon>Pseudomonadota</taxon>
        <taxon>Alphaproteobacteria</taxon>
        <taxon>Rhodobacterales</taxon>
        <taxon>Paracoccaceae</taxon>
        <taxon>Pseudooceanicola</taxon>
    </lineage>
</organism>
<evidence type="ECO:0000313" key="1">
    <source>
        <dbReference type="EMBL" id="PJE33959.1"/>
    </source>
</evidence>
<gene>
    <name evidence="1" type="ORF">CVM52_24740</name>
</gene>